<comment type="caution">
    <text evidence="2">The sequence shown here is derived from an EMBL/GenBank/DDBJ whole genome shotgun (WGS) entry which is preliminary data.</text>
</comment>
<evidence type="ECO:0000313" key="2">
    <source>
        <dbReference type="EMBL" id="KAK5086513.1"/>
    </source>
</evidence>
<feature type="domain" description="ABM" evidence="1">
    <location>
        <begin position="15"/>
        <end position="68"/>
    </location>
</feature>
<organism evidence="2 3">
    <name type="scientific">Lithohypha guttulata</name>
    <dbReference type="NCBI Taxonomy" id="1690604"/>
    <lineage>
        <taxon>Eukaryota</taxon>
        <taxon>Fungi</taxon>
        <taxon>Dikarya</taxon>
        <taxon>Ascomycota</taxon>
        <taxon>Pezizomycotina</taxon>
        <taxon>Eurotiomycetes</taxon>
        <taxon>Chaetothyriomycetidae</taxon>
        <taxon>Chaetothyriales</taxon>
        <taxon>Trichomeriaceae</taxon>
        <taxon>Lithohypha</taxon>
    </lineage>
</organism>
<dbReference type="AlphaFoldDB" id="A0AAN7T275"/>
<evidence type="ECO:0000313" key="3">
    <source>
        <dbReference type="Proteomes" id="UP001309876"/>
    </source>
</evidence>
<name>A0AAN7T275_9EURO</name>
<accession>A0AAN7T275</accession>
<evidence type="ECO:0000259" key="1">
    <source>
        <dbReference type="Pfam" id="PF03992"/>
    </source>
</evidence>
<sequence>MTTTTNSAPKQHLTLFVTFHIKPHHIEDWKAAHRPVWAACAAEPECIYFDVFQNPTKPGEFRLVEVWNASRKWFETEQLTKDYYSTLWEKSKPTWESEVEIEYWERLGEGMSYKEDFLAGGIEG</sequence>
<dbReference type="Gene3D" id="3.30.70.100">
    <property type="match status" value="1"/>
</dbReference>
<dbReference type="Pfam" id="PF03992">
    <property type="entry name" value="ABM"/>
    <property type="match status" value="1"/>
</dbReference>
<dbReference type="InterPro" id="IPR011008">
    <property type="entry name" value="Dimeric_a/b-barrel"/>
</dbReference>
<reference evidence="2 3" key="1">
    <citation type="submission" date="2023-08" db="EMBL/GenBank/DDBJ databases">
        <title>Black Yeasts Isolated from many extreme environments.</title>
        <authorList>
            <person name="Coleine C."/>
            <person name="Stajich J.E."/>
            <person name="Selbmann L."/>
        </authorList>
    </citation>
    <scope>NUCLEOTIDE SEQUENCE [LARGE SCALE GENOMIC DNA]</scope>
    <source>
        <strain evidence="2 3">CCFEE 5910</strain>
    </source>
</reference>
<keyword evidence="3" id="KW-1185">Reference proteome</keyword>
<gene>
    <name evidence="2" type="ORF">LTR05_003681</name>
</gene>
<dbReference type="Proteomes" id="UP001309876">
    <property type="component" value="Unassembled WGS sequence"/>
</dbReference>
<protein>
    <recommendedName>
        <fullName evidence="1">ABM domain-containing protein</fullName>
    </recommendedName>
</protein>
<dbReference type="InterPro" id="IPR007138">
    <property type="entry name" value="ABM_dom"/>
</dbReference>
<dbReference type="EMBL" id="JAVRRJ010000003">
    <property type="protein sequence ID" value="KAK5086513.1"/>
    <property type="molecule type" value="Genomic_DNA"/>
</dbReference>
<proteinExistence type="predicted"/>
<dbReference type="SUPFAM" id="SSF54909">
    <property type="entry name" value="Dimeric alpha+beta barrel"/>
    <property type="match status" value="1"/>
</dbReference>